<dbReference type="PANTHER" id="PTHR42862">
    <property type="entry name" value="DELTA-1-PYRROLINE-5-CARBOXYLATE DEHYDROGENASE 1, ISOFORM A-RELATED"/>
    <property type="match status" value="1"/>
</dbReference>
<dbReference type="Gene3D" id="3.40.605.10">
    <property type="entry name" value="Aldehyde Dehydrogenase, Chain A, domain 1"/>
    <property type="match status" value="1"/>
</dbReference>
<dbReference type="GO" id="GO:0003842">
    <property type="term" value="F:L-glutamate gamma-semialdehyde dehydrogenase activity"/>
    <property type="evidence" value="ECO:0007669"/>
    <property type="project" value="UniProtKB-EC"/>
</dbReference>
<organism evidence="7">
    <name type="scientific">marine metagenome</name>
    <dbReference type="NCBI Taxonomy" id="408172"/>
    <lineage>
        <taxon>unclassified sequences</taxon>
        <taxon>metagenomes</taxon>
        <taxon>ecological metagenomes</taxon>
    </lineage>
</organism>
<gene>
    <name evidence="7" type="ORF">METZ01_LOCUS50708</name>
</gene>
<feature type="domain" description="Aldehyde dehydrogenase" evidence="6">
    <location>
        <begin position="54"/>
        <end position="520"/>
    </location>
</feature>
<keyword evidence="4" id="KW-0520">NAD</keyword>
<dbReference type="InterPro" id="IPR016163">
    <property type="entry name" value="Ald_DH_C"/>
</dbReference>
<dbReference type="InterPro" id="IPR016160">
    <property type="entry name" value="Ald_DH_CS_CYS"/>
</dbReference>
<comment type="catalytic activity">
    <reaction evidence="5">
        <text>L-glutamate 5-semialdehyde + NAD(+) + H2O = L-glutamate + NADH + 2 H(+)</text>
        <dbReference type="Rhea" id="RHEA:30235"/>
        <dbReference type="ChEBI" id="CHEBI:15377"/>
        <dbReference type="ChEBI" id="CHEBI:15378"/>
        <dbReference type="ChEBI" id="CHEBI:29985"/>
        <dbReference type="ChEBI" id="CHEBI:57540"/>
        <dbReference type="ChEBI" id="CHEBI:57945"/>
        <dbReference type="ChEBI" id="CHEBI:58066"/>
        <dbReference type="EC" id="1.2.1.88"/>
    </reaction>
</comment>
<evidence type="ECO:0000256" key="3">
    <source>
        <dbReference type="ARBA" id="ARBA00023002"/>
    </source>
</evidence>
<evidence type="ECO:0000259" key="6">
    <source>
        <dbReference type="Pfam" id="PF00171"/>
    </source>
</evidence>
<evidence type="ECO:0000256" key="5">
    <source>
        <dbReference type="ARBA" id="ARBA00048142"/>
    </source>
</evidence>
<dbReference type="Gene3D" id="3.40.309.10">
    <property type="entry name" value="Aldehyde Dehydrogenase, Chain A, domain 2"/>
    <property type="match status" value="1"/>
</dbReference>
<evidence type="ECO:0000313" key="7">
    <source>
        <dbReference type="EMBL" id="SUZ97854.1"/>
    </source>
</evidence>
<dbReference type="FunFam" id="3.40.309.10:FF:000005">
    <property type="entry name" value="1-pyrroline-5-carboxylate dehydrogenase 1"/>
    <property type="match status" value="1"/>
</dbReference>
<reference evidence="7" key="1">
    <citation type="submission" date="2018-05" db="EMBL/GenBank/DDBJ databases">
        <authorList>
            <person name="Lanie J.A."/>
            <person name="Ng W.-L."/>
            <person name="Kazmierczak K.M."/>
            <person name="Andrzejewski T.M."/>
            <person name="Davidsen T.M."/>
            <person name="Wayne K.J."/>
            <person name="Tettelin H."/>
            <person name="Glass J.I."/>
            <person name="Rusch D."/>
            <person name="Podicherti R."/>
            <person name="Tsui H.-C.T."/>
            <person name="Winkler M.E."/>
        </authorList>
    </citation>
    <scope>NUCLEOTIDE SEQUENCE</scope>
</reference>
<dbReference type="GO" id="GO:0010133">
    <property type="term" value="P:L-proline catabolic process to L-glutamate"/>
    <property type="evidence" value="ECO:0007669"/>
    <property type="project" value="TreeGrafter"/>
</dbReference>
<dbReference type="InterPro" id="IPR015590">
    <property type="entry name" value="Aldehyde_DH_dom"/>
</dbReference>
<protein>
    <recommendedName>
        <fullName evidence="2">L-glutamate gamma-semialdehyde dehydrogenase</fullName>
        <ecNumber evidence="2">1.2.1.88</ecNumber>
    </recommendedName>
</protein>
<accession>A0A381S330</accession>
<evidence type="ECO:0000256" key="1">
    <source>
        <dbReference type="ARBA" id="ARBA00004786"/>
    </source>
</evidence>
<dbReference type="Pfam" id="PF00171">
    <property type="entry name" value="Aldedh"/>
    <property type="match status" value="1"/>
</dbReference>
<evidence type="ECO:0000256" key="4">
    <source>
        <dbReference type="ARBA" id="ARBA00023027"/>
    </source>
</evidence>
<dbReference type="EC" id="1.2.1.88" evidence="2"/>
<sequence length="527" mass="57391">MSGSKPEMKITYATMSADQMEALHLGIDEAIEQVKTQLGKTYPMQIDGEAIESAEQFEDLSPNDTRMVLARFQKGTADHVRDAVRAARVAAADWGGRSWRERVAIVRKIGDGIRAQRWELAAWMGFETGKNRLECVGDIEEAADFMTYYCDQMEAHDGFCQTMDKLEPNEENTSVMRPHGVWAVISPFNFPMALAAGPAGGALVAGNTVVLKPASDTPRLGLRLYDIAAEAGVPPGVFNVVTGPGNSVGQEIAENAHIDGIVFTGSKEVGMMLSRENGGRPAPRPVITEMGGKNPTLVMSSADLDKATEGVWRSAFGAQGQKCSACSRVYVATDVCDRFVEELVEKTRKIKIGNPLERDVWMGPVINEAAVKTYERAIEEAKRDGGRVLTGGRRITEEPFRHGYFLEPTVIDGLPNGHRLFTDELFVPITVVGKVTSFDEAIRLANKTEYGLTAGIFSSDEDEIANFFDEIQAGVVYANRQAGATTGAWPGINPFGGWKASGSSGRGAGGPYYVQQFLKEQSRVRIY</sequence>
<keyword evidence="3" id="KW-0560">Oxidoreductase</keyword>
<dbReference type="GO" id="GO:0009898">
    <property type="term" value="C:cytoplasmic side of plasma membrane"/>
    <property type="evidence" value="ECO:0007669"/>
    <property type="project" value="TreeGrafter"/>
</dbReference>
<dbReference type="InterPro" id="IPR050485">
    <property type="entry name" value="Proline_metab_enzyme"/>
</dbReference>
<name>A0A381S330_9ZZZZ</name>
<dbReference type="SUPFAM" id="SSF53720">
    <property type="entry name" value="ALDH-like"/>
    <property type="match status" value="1"/>
</dbReference>
<comment type="pathway">
    <text evidence="1">Amino-acid degradation; L-proline degradation into L-glutamate; L-glutamate from L-proline: step 2/2.</text>
</comment>
<dbReference type="PROSITE" id="PS00070">
    <property type="entry name" value="ALDEHYDE_DEHYDR_CYS"/>
    <property type="match status" value="1"/>
</dbReference>
<dbReference type="InterPro" id="IPR016161">
    <property type="entry name" value="Ald_DH/histidinol_DH"/>
</dbReference>
<dbReference type="EMBL" id="UINC01002547">
    <property type="protein sequence ID" value="SUZ97854.1"/>
    <property type="molecule type" value="Genomic_DNA"/>
</dbReference>
<evidence type="ECO:0000256" key="2">
    <source>
        <dbReference type="ARBA" id="ARBA00012884"/>
    </source>
</evidence>
<dbReference type="PANTHER" id="PTHR42862:SF1">
    <property type="entry name" value="DELTA-1-PYRROLINE-5-CARBOXYLATE DEHYDROGENASE 2, ISOFORM A-RELATED"/>
    <property type="match status" value="1"/>
</dbReference>
<dbReference type="AlphaFoldDB" id="A0A381S330"/>
<dbReference type="InterPro" id="IPR016162">
    <property type="entry name" value="Ald_DH_N"/>
</dbReference>
<proteinExistence type="predicted"/>